<keyword evidence="2" id="KW-0472">Membrane</keyword>
<keyword evidence="2" id="KW-1133">Transmembrane helix</keyword>
<feature type="transmembrane region" description="Helical" evidence="2">
    <location>
        <begin position="55"/>
        <end position="74"/>
    </location>
</feature>
<evidence type="ECO:0008006" key="5">
    <source>
        <dbReference type="Google" id="ProtNLM"/>
    </source>
</evidence>
<dbReference type="Proteomes" id="UP000218944">
    <property type="component" value="Unassembled WGS sequence"/>
</dbReference>
<evidence type="ECO:0000256" key="2">
    <source>
        <dbReference type="SAM" id="Phobius"/>
    </source>
</evidence>
<keyword evidence="2" id="KW-0812">Transmembrane</keyword>
<accession>A0A2A2DC91</accession>
<feature type="transmembrane region" description="Helical" evidence="2">
    <location>
        <begin position="80"/>
        <end position="102"/>
    </location>
</feature>
<comment type="caution">
    <text evidence="3">The sequence shown here is derived from an EMBL/GenBank/DDBJ whole genome shotgun (WGS) entry which is preliminary data.</text>
</comment>
<proteinExistence type="predicted"/>
<feature type="transmembrane region" description="Helical" evidence="2">
    <location>
        <begin position="20"/>
        <end position="43"/>
    </location>
</feature>
<gene>
    <name evidence="3" type="ORF">CK936_10430</name>
</gene>
<feature type="compositionally biased region" description="Pro residues" evidence="1">
    <location>
        <begin position="178"/>
        <end position="190"/>
    </location>
</feature>
<sequence>MNGPGLAPPQNSRPGRTMVIATRAVVIVLTVCSLGILCWVPMLRLAIVRRRGQDWARFWGVLVLSLYLISFFRTSLADTVWPNVAIIVLLAMGGLTLTSYVWGDIKHQKDLAAQLVPAFPQAPAPAGPYDAYAAHAYPADARSYGQPGPPPAPDLRDARSAHAAQSFAETQPFRAPFPAQPSQPQPPSRPRLPVRPGIG</sequence>
<name>A0A2A2DC91_9ACTN</name>
<evidence type="ECO:0000313" key="4">
    <source>
        <dbReference type="Proteomes" id="UP000218944"/>
    </source>
</evidence>
<organism evidence="3 4">
    <name type="scientific">Streptomyces albireticuli</name>
    <dbReference type="NCBI Taxonomy" id="1940"/>
    <lineage>
        <taxon>Bacteria</taxon>
        <taxon>Bacillati</taxon>
        <taxon>Actinomycetota</taxon>
        <taxon>Actinomycetes</taxon>
        <taxon>Kitasatosporales</taxon>
        <taxon>Streptomycetaceae</taxon>
        <taxon>Streptomyces</taxon>
    </lineage>
</organism>
<protein>
    <recommendedName>
        <fullName evidence="5">Integral membrane protein</fullName>
    </recommendedName>
</protein>
<dbReference type="RefSeq" id="WP_095580609.1">
    <property type="nucleotide sequence ID" value="NZ_NSJV01000207.1"/>
</dbReference>
<evidence type="ECO:0000256" key="1">
    <source>
        <dbReference type="SAM" id="MobiDB-lite"/>
    </source>
</evidence>
<evidence type="ECO:0000313" key="3">
    <source>
        <dbReference type="EMBL" id="PAU48970.1"/>
    </source>
</evidence>
<dbReference type="EMBL" id="NSJV01000207">
    <property type="protein sequence ID" value="PAU48970.1"/>
    <property type="molecule type" value="Genomic_DNA"/>
</dbReference>
<feature type="region of interest" description="Disordered" evidence="1">
    <location>
        <begin position="142"/>
        <end position="199"/>
    </location>
</feature>
<reference evidence="3 4" key="1">
    <citation type="submission" date="2017-08" db="EMBL/GenBank/DDBJ databases">
        <title>Genome sequence of Streptomyces albireticuli NRRL B-1670.</title>
        <authorList>
            <person name="Graham D.E."/>
            <person name="Mahan K.M."/>
            <person name="Klingeman D.M."/>
            <person name="Hettich R.L."/>
            <person name="Parry R.J."/>
            <person name="Spain J.C."/>
        </authorList>
    </citation>
    <scope>NUCLEOTIDE SEQUENCE [LARGE SCALE GENOMIC DNA]</scope>
    <source>
        <strain evidence="3 4">NRRL B-1670</strain>
    </source>
</reference>
<feature type="non-terminal residue" evidence="3">
    <location>
        <position position="199"/>
    </location>
</feature>
<keyword evidence="4" id="KW-1185">Reference proteome</keyword>
<dbReference type="AlphaFoldDB" id="A0A2A2DC91"/>